<evidence type="ECO:0000256" key="1">
    <source>
        <dbReference type="ARBA" id="ARBA00022741"/>
    </source>
</evidence>
<evidence type="ECO:0000313" key="8">
    <source>
        <dbReference type="Proteomes" id="UP000637383"/>
    </source>
</evidence>
<dbReference type="InterPro" id="IPR047187">
    <property type="entry name" value="SF1_C_Upf1"/>
</dbReference>
<keyword evidence="2" id="KW-0378">Hydrolase</keyword>
<evidence type="ECO:0000259" key="6">
    <source>
        <dbReference type="Pfam" id="PF13087"/>
    </source>
</evidence>
<proteinExistence type="predicted"/>
<dbReference type="InterPro" id="IPR050534">
    <property type="entry name" value="Coronavir_polyprotein_1ab"/>
</dbReference>
<keyword evidence="8" id="KW-1185">Reference proteome</keyword>
<sequence length="828" mass="94597">MLESEKLIQIVQAWLGYIRLEELTQAEVERSSDIYSKVVDKGVQLVGNKLLLDSEVFTQFQQQQQAAKRGNKNDVQMAVAFPQIYIINGKGKEQKLKYLPLFTIDISLIFKGNYRKTGWDLTEYEFQPVVVNLMRLYGLEEEQAESLIVASGIGKFLEDTFKGRFPTLRDFLELVDLPEVKYKTSRQPYLLRCDFTPYNALLKQDIQEILKELQQPDSKAEWLNETHPAMQYLWGQLQSPRDEVMFWGAFPDHAPDEFQASVLKHTQENLLTAVCGPPGNGKTEVFLHLIAQQVVNRALRLVHGEDDANNLIFFVATNNSTVKKFQQRLTIKSPGQQFYLPGGNQTNIRKETLPKLQSTQDWLRNTEFNLDSWQQAKLYLLQAESEIQQLIEQDRLNTAQKIVDVERLEQLDVEIQSLNDDIAAKSVSLEAQTEQLSSLAAYENFPIDAYEQIQIALFQAERELPKDSDSITKRALDWLNATTDKRIFQRLANRVNAAVLNTLATAHPFQIPIDSTSLTTAITSVNQKIGFSRQWRNLNSEVTEIQNKIAALTKELELKQALHQQIQEQLDSYPQQIEPIVNMSDDTIKQYFKTAFLDRGMKNEDYYRYAPTAKYTATAYHRAAGASGTEGDNGNGIILRNHYRCTPSIIQFCSPNYPGGLQILSDNHQTATEPHLLAYHVEGSHTHNTNPEEINAVEAVITSLLKQGYFISAEDNSKTIGVMSPFLQQANALRYRLSNRWRNFCWDDIGTVHTFQGGEKAAIIFSAYQCHQEHSFWFLNRKPNLLNTAVSRAKELFILVGNVRELELAGGETKRLVEHIRQHGEIRT</sequence>
<dbReference type="RefSeq" id="WP_190960110.1">
    <property type="nucleotide sequence ID" value="NZ_JACJTU010000098.1"/>
</dbReference>
<dbReference type="SUPFAM" id="SSF52540">
    <property type="entry name" value="P-loop containing nucleoside triphosphate hydrolases"/>
    <property type="match status" value="1"/>
</dbReference>
<dbReference type="PANTHER" id="PTHR43788">
    <property type="entry name" value="DNA2/NAM7 HELICASE FAMILY MEMBER"/>
    <property type="match status" value="1"/>
</dbReference>
<feature type="coiled-coil region" evidence="5">
    <location>
        <begin position="535"/>
        <end position="569"/>
    </location>
</feature>
<dbReference type="Pfam" id="PF13087">
    <property type="entry name" value="AAA_12"/>
    <property type="match status" value="1"/>
</dbReference>
<dbReference type="Proteomes" id="UP000637383">
    <property type="component" value="Unassembled WGS sequence"/>
</dbReference>
<evidence type="ECO:0000256" key="4">
    <source>
        <dbReference type="ARBA" id="ARBA00022840"/>
    </source>
</evidence>
<keyword evidence="1" id="KW-0547">Nucleotide-binding</keyword>
<name>A0ABR8KLV0_9NOSO</name>
<keyword evidence="5" id="KW-0175">Coiled coil</keyword>
<evidence type="ECO:0000256" key="3">
    <source>
        <dbReference type="ARBA" id="ARBA00022806"/>
    </source>
</evidence>
<accession>A0ABR8KLV0</accession>
<evidence type="ECO:0000313" key="7">
    <source>
        <dbReference type="EMBL" id="MBD2739621.1"/>
    </source>
</evidence>
<organism evidence="7 8">
    <name type="scientific">Nostoc paludosum FACHB-159</name>
    <dbReference type="NCBI Taxonomy" id="2692908"/>
    <lineage>
        <taxon>Bacteria</taxon>
        <taxon>Bacillati</taxon>
        <taxon>Cyanobacteriota</taxon>
        <taxon>Cyanophyceae</taxon>
        <taxon>Nostocales</taxon>
        <taxon>Nostocaceae</taxon>
        <taxon>Nostoc</taxon>
    </lineage>
</organism>
<dbReference type="CDD" id="cd18808">
    <property type="entry name" value="SF1_C_Upf1"/>
    <property type="match status" value="1"/>
</dbReference>
<protein>
    <submittedName>
        <fullName evidence="7">Superfamily I DNA/RNA helicase</fullName>
    </submittedName>
</protein>
<dbReference type="EMBL" id="JACJTU010000098">
    <property type="protein sequence ID" value="MBD2739621.1"/>
    <property type="molecule type" value="Genomic_DNA"/>
</dbReference>
<evidence type="ECO:0000256" key="5">
    <source>
        <dbReference type="SAM" id="Coils"/>
    </source>
</evidence>
<keyword evidence="3 7" id="KW-0347">Helicase</keyword>
<dbReference type="PANTHER" id="PTHR43788:SF8">
    <property type="entry name" value="DNA-BINDING PROTEIN SMUBP-2"/>
    <property type="match status" value="1"/>
</dbReference>
<gene>
    <name evidence="7" type="ORF">H6H03_38215</name>
</gene>
<comment type="caution">
    <text evidence="7">The sequence shown here is derived from an EMBL/GenBank/DDBJ whole genome shotgun (WGS) entry which is preliminary data.</text>
</comment>
<dbReference type="GO" id="GO:0004386">
    <property type="term" value="F:helicase activity"/>
    <property type="evidence" value="ECO:0007669"/>
    <property type="project" value="UniProtKB-KW"/>
</dbReference>
<reference evidence="7 8" key="1">
    <citation type="journal article" date="2020" name="ISME J.">
        <title>Comparative genomics reveals insights into cyanobacterial evolution and habitat adaptation.</title>
        <authorList>
            <person name="Chen M.Y."/>
            <person name="Teng W.K."/>
            <person name="Zhao L."/>
            <person name="Hu C.X."/>
            <person name="Zhou Y.K."/>
            <person name="Han B.P."/>
            <person name="Song L.R."/>
            <person name="Shu W.S."/>
        </authorList>
    </citation>
    <scope>NUCLEOTIDE SEQUENCE [LARGE SCALE GENOMIC DNA]</scope>
    <source>
        <strain evidence="7 8">FACHB-159</strain>
    </source>
</reference>
<dbReference type="Gene3D" id="3.40.50.300">
    <property type="entry name" value="P-loop containing nucleotide triphosphate hydrolases"/>
    <property type="match status" value="2"/>
</dbReference>
<evidence type="ECO:0000256" key="2">
    <source>
        <dbReference type="ARBA" id="ARBA00022801"/>
    </source>
</evidence>
<feature type="domain" description="DNA2/NAM7 helicase-like C-terminal" evidence="6">
    <location>
        <begin position="637"/>
        <end position="803"/>
    </location>
</feature>
<dbReference type="InterPro" id="IPR027417">
    <property type="entry name" value="P-loop_NTPase"/>
</dbReference>
<dbReference type="InterPro" id="IPR041679">
    <property type="entry name" value="DNA2/NAM7-like_C"/>
</dbReference>
<keyword evidence="4" id="KW-0067">ATP-binding</keyword>